<keyword evidence="4" id="KW-0716">Sensory transduction</keyword>
<dbReference type="GO" id="GO:0016020">
    <property type="term" value="C:membrane"/>
    <property type="evidence" value="ECO:0007669"/>
    <property type="project" value="UniProtKB-SubCell"/>
</dbReference>
<feature type="transmembrane region" description="Helical" evidence="13">
    <location>
        <begin position="134"/>
        <end position="159"/>
    </location>
</feature>
<feature type="transmembrane region" description="Helical" evidence="13">
    <location>
        <begin position="380"/>
        <end position="404"/>
    </location>
</feature>
<feature type="transmembrane region" description="Helical" evidence="13">
    <location>
        <begin position="179"/>
        <end position="203"/>
    </location>
</feature>
<evidence type="ECO:0000256" key="2">
    <source>
        <dbReference type="ARBA" id="ARBA00007376"/>
    </source>
</evidence>
<feature type="transmembrane region" description="Helical" evidence="13">
    <location>
        <begin position="21"/>
        <end position="39"/>
    </location>
</feature>
<sequence>MLLRRLTKPAHDLPMLLAEELEFLSVMLTEITLLRLLWAQLDFPKCLYYVGHRSTETQVLRLVVGESILGVLGNGFIGLVNCIDCVKNKNFSVIGLILIGLATSRIFLIWIIIIDGFIKIFSPHMYSSGSLIEYITYAWIIINHLSIWFVSSLSIFYFLKIANFSHHIFLWLKHRINRVLPLLMGLMFISWLFTFPQIVKIINDYKRGNRNTTWPLTVSKNKYAAYQILLNLGVIFLFTLCLISCLLLIISLWRHNRQMQSSALGVRDPSTEAHVKAMKVLISFLILLILHFIGITIEISCFSVSESKLLFIFGMATTMTYPCGHSFLLILGNSKLKEAFLKHWHPVTKRPKQNGITIKKVMINLDIENMDVRDRDMDEVISTLMIITVGEFSVGILGNAFIVLINFVDWMKSKKIASIDLILTSLAISRICLMCIII</sequence>
<evidence type="ECO:0008006" key="16">
    <source>
        <dbReference type="Google" id="ProtNLM"/>
    </source>
</evidence>
<comment type="caution">
    <text evidence="14">The sequence shown here is derived from an EMBL/GenBank/DDBJ whole genome shotgun (WGS) entry which is preliminary data.</text>
</comment>
<proteinExistence type="inferred from homology"/>
<evidence type="ECO:0000256" key="5">
    <source>
        <dbReference type="ARBA" id="ARBA00022692"/>
    </source>
</evidence>
<dbReference type="Gene3D" id="1.20.1070.10">
    <property type="entry name" value="Rhodopsin 7-helix transmembrane proteins"/>
    <property type="match status" value="1"/>
</dbReference>
<keyword evidence="8 13" id="KW-0472">Membrane</keyword>
<evidence type="ECO:0000256" key="3">
    <source>
        <dbReference type="ARBA" id="ARBA00022480"/>
    </source>
</evidence>
<dbReference type="Proteomes" id="UP001177744">
    <property type="component" value="Unassembled WGS sequence"/>
</dbReference>
<feature type="transmembrane region" description="Helical" evidence="13">
    <location>
        <begin position="416"/>
        <end position="437"/>
    </location>
</feature>
<keyword evidence="10" id="KW-0325">Glycoprotein</keyword>
<evidence type="ECO:0000256" key="7">
    <source>
        <dbReference type="ARBA" id="ARBA00023040"/>
    </source>
</evidence>
<evidence type="ECO:0000256" key="9">
    <source>
        <dbReference type="ARBA" id="ARBA00023170"/>
    </source>
</evidence>
<dbReference type="InterPro" id="IPR007960">
    <property type="entry name" value="TAS2R"/>
</dbReference>
<evidence type="ECO:0000256" key="10">
    <source>
        <dbReference type="ARBA" id="ARBA00023180"/>
    </source>
</evidence>
<dbReference type="GO" id="GO:0004930">
    <property type="term" value="F:G protein-coupled receptor activity"/>
    <property type="evidence" value="ECO:0007669"/>
    <property type="project" value="UniProtKB-KW"/>
</dbReference>
<keyword evidence="15" id="KW-1185">Reference proteome</keyword>
<feature type="transmembrane region" description="Helical" evidence="13">
    <location>
        <begin position="309"/>
        <end position="332"/>
    </location>
</feature>
<dbReference type="FunFam" id="1.20.1070.10:FF:000042">
    <property type="entry name" value="Taste receptor type 2 member 7"/>
    <property type="match status" value="1"/>
</dbReference>
<keyword evidence="11" id="KW-0807">Transducer</keyword>
<evidence type="ECO:0000313" key="14">
    <source>
        <dbReference type="EMBL" id="KAK1341387.1"/>
    </source>
</evidence>
<feature type="transmembrane region" description="Helical" evidence="13">
    <location>
        <begin position="223"/>
        <end position="250"/>
    </location>
</feature>
<dbReference type="EMBL" id="JAULJE010000007">
    <property type="protein sequence ID" value="KAK1341387.1"/>
    <property type="molecule type" value="Genomic_DNA"/>
</dbReference>
<evidence type="ECO:0000313" key="15">
    <source>
        <dbReference type="Proteomes" id="UP001177744"/>
    </source>
</evidence>
<dbReference type="SUPFAM" id="SSF81321">
    <property type="entry name" value="Family A G protein-coupled receptor-like"/>
    <property type="match status" value="1"/>
</dbReference>
<reference evidence="14" key="1">
    <citation type="submission" date="2023-06" db="EMBL/GenBank/DDBJ databases">
        <title>Reference genome for the Northern bat (Eptesicus nilssonii), a most northern bat species.</title>
        <authorList>
            <person name="Laine V.N."/>
            <person name="Pulliainen A.T."/>
            <person name="Lilley T.M."/>
        </authorList>
    </citation>
    <scope>NUCLEOTIDE SEQUENCE</scope>
    <source>
        <strain evidence="14">BLF_Eptnil</strain>
        <tissue evidence="14">Kidney</tissue>
    </source>
</reference>
<evidence type="ECO:0000256" key="8">
    <source>
        <dbReference type="ARBA" id="ARBA00023136"/>
    </source>
</evidence>
<accession>A0AA40LRJ4</accession>
<evidence type="ECO:0000256" key="12">
    <source>
        <dbReference type="RuleBase" id="RU004423"/>
    </source>
</evidence>
<feature type="transmembrane region" description="Helical" evidence="13">
    <location>
        <begin position="91"/>
        <end position="114"/>
    </location>
</feature>
<keyword evidence="7" id="KW-0297">G-protein coupled receptor</keyword>
<comment type="similarity">
    <text evidence="2 12">Belongs to the G-protein coupled receptor T2R family.</text>
</comment>
<dbReference type="PANTHER" id="PTHR11394">
    <property type="entry name" value="TASTE RECEPTOR TYPE 2"/>
    <property type="match status" value="1"/>
</dbReference>
<gene>
    <name evidence="14" type="ORF">QTO34_017793</name>
</gene>
<evidence type="ECO:0000256" key="6">
    <source>
        <dbReference type="ARBA" id="ARBA00022989"/>
    </source>
</evidence>
<evidence type="ECO:0000256" key="13">
    <source>
        <dbReference type="SAM" id="Phobius"/>
    </source>
</evidence>
<keyword evidence="6 13" id="KW-1133">Transmembrane helix</keyword>
<dbReference type="PANTHER" id="PTHR11394:SF63">
    <property type="entry name" value="TASTE RECEPTOR TYPE 2 MEMBER 10"/>
    <property type="match status" value="1"/>
</dbReference>
<feature type="transmembrane region" description="Helical" evidence="13">
    <location>
        <begin position="59"/>
        <end position="79"/>
    </location>
</feature>
<keyword evidence="5 13" id="KW-0812">Transmembrane</keyword>
<comment type="subcellular location">
    <subcellularLocation>
        <location evidence="1">Membrane</location>
        <topology evidence="1">Multi-pass membrane protein</topology>
    </subcellularLocation>
</comment>
<evidence type="ECO:0000256" key="11">
    <source>
        <dbReference type="ARBA" id="ARBA00023224"/>
    </source>
</evidence>
<keyword evidence="3" id="KW-0919">Taste</keyword>
<organism evidence="14 15">
    <name type="scientific">Cnephaeus nilssonii</name>
    <name type="common">Northern bat</name>
    <name type="synonym">Eptesicus nilssonii</name>
    <dbReference type="NCBI Taxonomy" id="3371016"/>
    <lineage>
        <taxon>Eukaryota</taxon>
        <taxon>Metazoa</taxon>
        <taxon>Chordata</taxon>
        <taxon>Craniata</taxon>
        <taxon>Vertebrata</taxon>
        <taxon>Euteleostomi</taxon>
        <taxon>Mammalia</taxon>
        <taxon>Eutheria</taxon>
        <taxon>Laurasiatheria</taxon>
        <taxon>Chiroptera</taxon>
        <taxon>Yangochiroptera</taxon>
        <taxon>Vespertilionidae</taxon>
        <taxon>Cnephaeus</taxon>
    </lineage>
</organism>
<evidence type="ECO:0000256" key="4">
    <source>
        <dbReference type="ARBA" id="ARBA00022606"/>
    </source>
</evidence>
<name>A0AA40LRJ4_CNENI</name>
<evidence type="ECO:0000256" key="1">
    <source>
        <dbReference type="ARBA" id="ARBA00004141"/>
    </source>
</evidence>
<dbReference type="AlphaFoldDB" id="A0AA40LRJ4"/>
<dbReference type="Pfam" id="PF05296">
    <property type="entry name" value="TAS2R"/>
    <property type="match status" value="2"/>
</dbReference>
<dbReference type="GO" id="GO:0033038">
    <property type="term" value="F:bitter taste receptor activity"/>
    <property type="evidence" value="ECO:0007669"/>
    <property type="project" value="InterPro"/>
</dbReference>
<feature type="transmembrane region" description="Helical" evidence="13">
    <location>
        <begin position="277"/>
        <end position="297"/>
    </location>
</feature>
<keyword evidence="9" id="KW-0675">Receptor</keyword>
<protein>
    <recommendedName>
        <fullName evidence="16">Taste receptor type 2</fullName>
    </recommendedName>
</protein>